<evidence type="ECO:0000256" key="3">
    <source>
        <dbReference type="ARBA" id="ARBA00022980"/>
    </source>
</evidence>
<evidence type="ECO:0000256" key="2">
    <source>
        <dbReference type="ARBA" id="ARBA00010741"/>
    </source>
</evidence>
<dbReference type="EMBL" id="JAVRRF010000005">
    <property type="protein sequence ID" value="KAK5065624.1"/>
    <property type="molecule type" value="Genomic_DNA"/>
</dbReference>
<keyword evidence="5" id="KW-0496">Mitochondrion</keyword>
<keyword evidence="11" id="KW-1185">Reference proteome</keyword>
<evidence type="ECO:0000256" key="8">
    <source>
        <dbReference type="ARBA" id="ARBA00035185"/>
    </source>
</evidence>
<keyword evidence="6" id="KW-0804">Transcription</keyword>
<gene>
    <name evidence="10" type="ORF">LTR69_003173</name>
</gene>
<feature type="region of interest" description="Disordered" evidence="9">
    <location>
        <begin position="519"/>
        <end position="564"/>
    </location>
</feature>
<evidence type="ECO:0000313" key="10">
    <source>
        <dbReference type="EMBL" id="KAK5065624.1"/>
    </source>
</evidence>
<evidence type="ECO:0000256" key="1">
    <source>
        <dbReference type="ARBA" id="ARBA00004173"/>
    </source>
</evidence>
<evidence type="ECO:0000256" key="6">
    <source>
        <dbReference type="ARBA" id="ARBA00023163"/>
    </source>
</evidence>
<dbReference type="Proteomes" id="UP001345691">
    <property type="component" value="Unassembled WGS sequence"/>
</dbReference>
<feature type="region of interest" description="Disordered" evidence="9">
    <location>
        <begin position="1"/>
        <end position="50"/>
    </location>
</feature>
<organism evidence="10 11">
    <name type="scientific">Exophiala sideris</name>
    <dbReference type="NCBI Taxonomy" id="1016849"/>
    <lineage>
        <taxon>Eukaryota</taxon>
        <taxon>Fungi</taxon>
        <taxon>Dikarya</taxon>
        <taxon>Ascomycota</taxon>
        <taxon>Pezizomycotina</taxon>
        <taxon>Eurotiomycetes</taxon>
        <taxon>Chaetothyriomycetidae</taxon>
        <taxon>Chaetothyriales</taxon>
        <taxon>Herpotrichiellaceae</taxon>
        <taxon>Exophiala</taxon>
    </lineage>
</organism>
<dbReference type="InterPro" id="IPR024629">
    <property type="entry name" value="Ribosomal_mL67"/>
</dbReference>
<evidence type="ECO:0000256" key="4">
    <source>
        <dbReference type="ARBA" id="ARBA00023015"/>
    </source>
</evidence>
<comment type="caution">
    <text evidence="10">The sequence shown here is derived from an EMBL/GenBank/DDBJ whole genome shotgun (WGS) entry which is preliminary data.</text>
</comment>
<reference evidence="10 11" key="1">
    <citation type="submission" date="2023-08" db="EMBL/GenBank/DDBJ databases">
        <title>Black Yeasts Isolated from many extreme environments.</title>
        <authorList>
            <person name="Coleine C."/>
            <person name="Stajich J.E."/>
            <person name="Selbmann L."/>
        </authorList>
    </citation>
    <scope>NUCLEOTIDE SEQUENCE [LARGE SCALE GENOMIC DNA]</scope>
    <source>
        <strain evidence="10 11">CCFEE 6328</strain>
    </source>
</reference>
<sequence length="600" mass="68130">MAATAATTMAHQMPPMSIPQMPRIRPPRMLKGTKSPNTDPQPPIGPTGASRWWVQGKWRKHNSNAIKDRAQTQSRQAVKALQHRTHGLDIYAYRHVRTNQVVYSLTRTLQSTKVLKQLVFHGKKTVPSSVRTDMWTPHFSIHFPSTPAGALEGLFAFQKLRELSLQRQLSPPDDLIRVTEEDIAIIRSKLGNPVDIQEMAAREELTGKIPKLGEILPKKLHARRLMDQKATSVADAAFVLDWISSGPGPLERLVEVATNRAVKHSQKTRRARQRANAIRKEEVTEQQKLEDRASWALEVRERENRSRLPLMRAALEQLSMEHQGLIARGRLVEAENIHELRDAVKEWEAFYDDDAGKKIDVEAWSRRQYALRQAERRAIEGWFELHDVPMSEHGSVWKNVGEARQGALKEFEEKEGKILSDSDKGKPDWAESREVKMYWADLNDGLFAASWPQTVVHSRLAPFNVARGQPRGPQGVAGAVLKELKDSEEIDDAETEQTRQDTILSKSVHVIGGRLDDSWMPPEFASGVKQPATLQPRQPDSEDQEDSYAYDQDQERGQGTAAEDIAAVREDLEQSSSGIWGRLRGFFGRRKRESTFYEDR</sequence>
<evidence type="ECO:0000256" key="5">
    <source>
        <dbReference type="ARBA" id="ARBA00023128"/>
    </source>
</evidence>
<keyword evidence="3" id="KW-0689">Ribosomal protein</keyword>
<evidence type="ECO:0000313" key="11">
    <source>
        <dbReference type="Proteomes" id="UP001345691"/>
    </source>
</evidence>
<name>A0ABR0JJM9_9EURO</name>
<accession>A0ABR0JJM9</accession>
<keyword evidence="4" id="KW-0805">Transcription regulation</keyword>
<evidence type="ECO:0000256" key="7">
    <source>
        <dbReference type="ARBA" id="ARBA00023274"/>
    </source>
</evidence>
<evidence type="ECO:0000256" key="9">
    <source>
        <dbReference type="SAM" id="MobiDB-lite"/>
    </source>
</evidence>
<comment type="similarity">
    <text evidence="2">Belongs to the mitochondrion-specific ribosomal protein mL67 family.</text>
</comment>
<comment type="subcellular location">
    <subcellularLocation>
        <location evidence="1">Mitochondrion</location>
    </subcellularLocation>
</comment>
<protein>
    <recommendedName>
        <fullName evidence="8">Large ribosomal subunit protein mL67</fullName>
    </recommendedName>
</protein>
<dbReference type="PANTHER" id="PTHR28184:SF1">
    <property type="entry name" value="LARGE RIBOSOMAL SUBUNIT PROTEIN ML67"/>
    <property type="match status" value="1"/>
</dbReference>
<keyword evidence="7" id="KW-0687">Ribonucleoprotein</keyword>
<dbReference type="PANTHER" id="PTHR28184">
    <property type="entry name" value="MITOCHONDRIAL HOMOLOGOUS RECOMBINATION PROTEIN 1"/>
    <property type="match status" value="1"/>
</dbReference>
<proteinExistence type="inferred from homology"/>
<dbReference type="Pfam" id="PF12829">
    <property type="entry name" value="Mhr1"/>
    <property type="match status" value="1"/>
</dbReference>
<feature type="compositionally biased region" description="Low complexity" evidence="9">
    <location>
        <begin position="1"/>
        <end position="29"/>
    </location>
</feature>